<dbReference type="EMBL" id="FOFU01000012">
    <property type="protein sequence ID" value="SEQ83684.1"/>
    <property type="molecule type" value="Genomic_DNA"/>
</dbReference>
<organism evidence="2 3">
    <name type="scientific">Treponema bryantii</name>
    <dbReference type="NCBI Taxonomy" id="163"/>
    <lineage>
        <taxon>Bacteria</taxon>
        <taxon>Pseudomonadati</taxon>
        <taxon>Spirochaetota</taxon>
        <taxon>Spirochaetia</taxon>
        <taxon>Spirochaetales</taxon>
        <taxon>Treponemataceae</taxon>
        <taxon>Treponema</taxon>
    </lineage>
</organism>
<feature type="signal peptide" evidence="1">
    <location>
        <begin position="1"/>
        <end position="17"/>
    </location>
</feature>
<evidence type="ECO:0000313" key="2">
    <source>
        <dbReference type="EMBL" id="SEQ83684.1"/>
    </source>
</evidence>
<sequence length="402" mass="44283">MKKLFACIFAVSVISTAAFSRNFFSQRFFEIKAGTELGVSNNLFTVNELLKKDLIIDLPQLAADCPDNGFNIRAGAKPTWEMNFNIVNVHVGLSAGVELFESMSVGKDLFDFLGNGNSVGDVLNFNLDNDADVFAFSQLDICIKFGKLKVEVQPAVFLPIMSMRGGGAKATVVNGIDGSLDISMDMNMDVYSITELSVTDNGFSFDTDKLISALSKGFGFDFGLGLSWDITKSFTVGLTSRIPIVPGTLGYKSNIQWGMDYSVKVSDYENPEKTERERTVTNENATLTIHRPLKVNIYADKALLGTLFNARAGVGFGIRRPFCSDALFYPEYYLGIEFNLINAFKLKVSTEYRDQTFIHQLGTTINLRLVQFDFGISTQSSNFIKSMEVAGLGGYAYVSVGF</sequence>
<name>A0A1H9J9Y3_9SPIR</name>
<dbReference type="OrthoDB" id="357760at2"/>
<proteinExistence type="predicted"/>
<reference evidence="2 3" key="1">
    <citation type="submission" date="2016-10" db="EMBL/GenBank/DDBJ databases">
        <authorList>
            <person name="de Groot N.N."/>
        </authorList>
    </citation>
    <scope>NUCLEOTIDE SEQUENCE [LARGE SCALE GENOMIC DNA]</scope>
    <source>
        <strain evidence="2 3">B25</strain>
    </source>
</reference>
<dbReference type="Proteomes" id="UP000182360">
    <property type="component" value="Unassembled WGS sequence"/>
</dbReference>
<dbReference type="RefSeq" id="WP_074645349.1">
    <property type="nucleotide sequence ID" value="NZ_FOFU01000012.1"/>
</dbReference>
<dbReference type="AlphaFoldDB" id="A0A1H9J9Y3"/>
<gene>
    <name evidence="2" type="ORF">SAMN04487977_1124</name>
</gene>
<evidence type="ECO:0008006" key="4">
    <source>
        <dbReference type="Google" id="ProtNLM"/>
    </source>
</evidence>
<evidence type="ECO:0000313" key="3">
    <source>
        <dbReference type="Proteomes" id="UP000182360"/>
    </source>
</evidence>
<protein>
    <recommendedName>
        <fullName evidence="4">DUF5723 domain-containing protein</fullName>
    </recommendedName>
</protein>
<feature type="chain" id="PRO_5010384581" description="DUF5723 domain-containing protein" evidence="1">
    <location>
        <begin position="18"/>
        <end position="402"/>
    </location>
</feature>
<keyword evidence="1" id="KW-0732">Signal</keyword>
<keyword evidence="3" id="KW-1185">Reference proteome</keyword>
<evidence type="ECO:0000256" key="1">
    <source>
        <dbReference type="SAM" id="SignalP"/>
    </source>
</evidence>
<accession>A0A1H9J9Y3</accession>